<feature type="region of interest" description="Disordered" evidence="1">
    <location>
        <begin position="599"/>
        <end position="662"/>
    </location>
</feature>
<evidence type="ECO:0000256" key="1">
    <source>
        <dbReference type="SAM" id="MobiDB-lite"/>
    </source>
</evidence>
<dbReference type="AlphaFoldDB" id="A0AAV8XPF8"/>
<feature type="region of interest" description="Disordered" evidence="1">
    <location>
        <begin position="190"/>
        <end position="210"/>
    </location>
</feature>
<gene>
    <name evidence="2" type="ORF">NQ318_014398</name>
</gene>
<name>A0AAV8XPF8_9CUCU</name>
<evidence type="ECO:0000313" key="3">
    <source>
        <dbReference type="Proteomes" id="UP001162162"/>
    </source>
</evidence>
<feature type="compositionally biased region" description="Basic and acidic residues" evidence="1">
    <location>
        <begin position="599"/>
        <end position="612"/>
    </location>
</feature>
<feature type="compositionally biased region" description="Polar residues" evidence="1">
    <location>
        <begin position="510"/>
        <end position="536"/>
    </location>
</feature>
<dbReference type="Proteomes" id="UP001162162">
    <property type="component" value="Unassembled WGS sequence"/>
</dbReference>
<protein>
    <submittedName>
        <fullName evidence="2">Uncharacterized protein</fullName>
    </submittedName>
</protein>
<keyword evidence="3" id="KW-1185">Reference proteome</keyword>
<evidence type="ECO:0000313" key="2">
    <source>
        <dbReference type="EMBL" id="KAJ8940323.1"/>
    </source>
</evidence>
<accession>A0AAV8XPF8</accession>
<feature type="compositionally biased region" description="Low complexity" evidence="1">
    <location>
        <begin position="195"/>
        <end position="204"/>
    </location>
</feature>
<dbReference type="EMBL" id="JAPWTK010000439">
    <property type="protein sequence ID" value="KAJ8940323.1"/>
    <property type="molecule type" value="Genomic_DNA"/>
</dbReference>
<comment type="caution">
    <text evidence="2">The sequence shown here is derived from an EMBL/GenBank/DDBJ whole genome shotgun (WGS) entry which is preliminary data.</text>
</comment>
<proteinExistence type="predicted"/>
<feature type="compositionally biased region" description="Polar residues" evidence="1">
    <location>
        <begin position="347"/>
        <end position="356"/>
    </location>
</feature>
<reference evidence="2" key="1">
    <citation type="journal article" date="2023" name="Insect Mol. Biol.">
        <title>Genome sequencing provides insights into the evolution of gene families encoding plant cell wall-degrading enzymes in longhorned beetles.</title>
        <authorList>
            <person name="Shin N.R."/>
            <person name="Okamura Y."/>
            <person name="Kirsch R."/>
            <person name="Pauchet Y."/>
        </authorList>
    </citation>
    <scope>NUCLEOTIDE SEQUENCE</scope>
    <source>
        <strain evidence="2">AMC_N1</strain>
    </source>
</reference>
<feature type="compositionally biased region" description="Basic and acidic residues" evidence="1">
    <location>
        <begin position="538"/>
        <end position="550"/>
    </location>
</feature>
<feature type="region of interest" description="Disordered" evidence="1">
    <location>
        <begin position="145"/>
        <end position="165"/>
    </location>
</feature>
<feature type="region of interest" description="Disordered" evidence="1">
    <location>
        <begin position="34"/>
        <end position="54"/>
    </location>
</feature>
<organism evidence="2 3">
    <name type="scientific">Aromia moschata</name>
    <dbReference type="NCBI Taxonomy" id="1265417"/>
    <lineage>
        <taxon>Eukaryota</taxon>
        <taxon>Metazoa</taxon>
        <taxon>Ecdysozoa</taxon>
        <taxon>Arthropoda</taxon>
        <taxon>Hexapoda</taxon>
        <taxon>Insecta</taxon>
        <taxon>Pterygota</taxon>
        <taxon>Neoptera</taxon>
        <taxon>Endopterygota</taxon>
        <taxon>Coleoptera</taxon>
        <taxon>Polyphaga</taxon>
        <taxon>Cucujiformia</taxon>
        <taxon>Chrysomeloidea</taxon>
        <taxon>Cerambycidae</taxon>
        <taxon>Cerambycinae</taxon>
        <taxon>Callichromatini</taxon>
        <taxon>Aromia</taxon>
    </lineage>
</organism>
<feature type="compositionally biased region" description="Polar residues" evidence="1">
    <location>
        <begin position="613"/>
        <end position="622"/>
    </location>
</feature>
<feature type="region of interest" description="Disordered" evidence="1">
    <location>
        <begin position="510"/>
        <end position="569"/>
    </location>
</feature>
<feature type="region of interest" description="Disordered" evidence="1">
    <location>
        <begin position="345"/>
        <end position="368"/>
    </location>
</feature>
<sequence length="708" mass="77986">MSHDDELQEDAEYFLQGTAGHYMYLETILEETSDDLRSESDLDSRGSPVGWLATDSESGSVICMDMPDDLECDSDRELACPAKRRKQDLFLALPNNNDEDLNSLSRSSSLIQFETLEKQCQENCSSSPSLYSQFSFDSLEVGNRKGGVSPDSLNSPKSDSTEDESDFYKTLKIDVPIRKKERSEDSLLYNATGYSGSDSSDSSDATLEGSRSFDNLRSWRSFDSLPTGGGRGVKEKVSAENLSEDSGYSDHLTKSSSANNLKERGDVRFRSMKGSPEKKNSQQPVIINFNGNFGVSYQDLSVFNDEHLDTPKTAPLVEHFVKNRRQRPANADALKIVPRQECERRSNFNAASATSRSEPDLLRSASSEQTPVGAVLVSSVPKDLDLIGVFTAGGCSSGADSIAAKDWNLADLSLCEEDAVDATRSQEDMSYRREGSYAEAMSNRVDLSDDEHSLYNKKKPKLPNSPIVDFDKKVLKAISEQSLQSAASSNQNLTNDKFLPIDEAFASTPISSSERRNVASTPNLTASNQLEPTNSFFDEERRKSVQDVRRKGSIIKSSTSTSGMSDVDEKTVTSVQSFTGSNNSKGVHFSPVVSEVNWRDDSVSTVTPDRESTYSLGSTSNDEAPPPQRRSPPRELRKPQARLPEPGRLSLSQPDLSDNDSCKKEFVDSLRSLRQDYSKSQPDVSGMRRRGTLSSLVLGCWREGLVSG</sequence>
<feature type="compositionally biased region" description="Low complexity" evidence="1">
    <location>
        <begin position="554"/>
        <end position="563"/>
    </location>
</feature>
<feature type="region of interest" description="Disordered" evidence="1">
    <location>
        <begin position="224"/>
        <end position="266"/>
    </location>
</feature>
<feature type="compositionally biased region" description="Basic and acidic residues" evidence="1">
    <location>
        <begin position="34"/>
        <end position="44"/>
    </location>
</feature>